<evidence type="ECO:0000313" key="3">
    <source>
        <dbReference type="Proteomes" id="UP000252118"/>
    </source>
</evidence>
<sequence length="43" mass="4808">MKNKQNQSQHETAEKLAQQQMGEEIEIKSVAPSAREGLKVQGK</sequence>
<evidence type="ECO:0000256" key="1">
    <source>
        <dbReference type="SAM" id="MobiDB-lite"/>
    </source>
</evidence>
<organism evidence="2 3">
    <name type="scientific">Rossellomorea aquimaris</name>
    <dbReference type="NCBI Taxonomy" id="189382"/>
    <lineage>
        <taxon>Bacteria</taxon>
        <taxon>Bacillati</taxon>
        <taxon>Bacillota</taxon>
        <taxon>Bacilli</taxon>
        <taxon>Bacillales</taxon>
        <taxon>Bacillaceae</taxon>
        <taxon>Rossellomorea</taxon>
    </lineage>
</organism>
<gene>
    <name evidence="2" type="ORF">DET59_101338</name>
</gene>
<proteinExistence type="predicted"/>
<dbReference type="Proteomes" id="UP000252118">
    <property type="component" value="Unassembled WGS sequence"/>
</dbReference>
<feature type="region of interest" description="Disordered" evidence="1">
    <location>
        <begin position="1"/>
        <end position="43"/>
    </location>
</feature>
<dbReference type="EMBL" id="QNRJ01000001">
    <property type="protein sequence ID" value="RBP07969.1"/>
    <property type="molecule type" value="Genomic_DNA"/>
</dbReference>
<name>A0A366F2J3_9BACI</name>
<accession>A0A366F2J3</accession>
<reference evidence="2 3" key="1">
    <citation type="submission" date="2018-06" db="EMBL/GenBank/DDBJ databases">
        <title>Freshwater and sediment microbial communities from various areas in North America, analyzing microbe dynamics in response to fracking.</title>
        <authorList>
            <person name="Lamendella R."/>
        </authorList>
    </citation>
    <scope>NUCLEOTIDE SEQUENCE [LARGE SCALE GENOMIC DNA]</scope>
    <source>
        <strain evidence="2 3">97B</strain>
    </source>
</reference>
<dbReference type="AlphaFoldDB" id="A0A366F2J3"/>
<protein>
    <submittedName>
        <fullName evidence="2">Uncharacterized protein</fullName>
    </submittedName>
</protein>
<dbReference type="RefSeq" id="WP_258549532.1">
    <property type="nucleotide sequence ID" value="NZ_QNRJ01000001.1"/>
</dbReference>
<comment type="caution">
    <text evidence="2">The sequence shown here is derived from an EMBL/GenBank/DDBJ whole genome shotgun (WGS) entry which is preliminary data.</text>
</comment>
<feature type="compositionally biased region" description="Polar residues" evidence="1">
    <location>
        <begin position="1"/>
        <end position="10"/>
    </location>
</feature>
<evidence type="ECO:0000313" key="2">
    <source>
        <dbReference type="EMBL" id="RBP07969.1"/>
    </source>
</evidence>